<evidence type="ECO:0000313" key="7">
    <source>
        <dbReference type="EMBL" id="MBC6464098.1"/>
    </source>
</evidence>
<feature type="transmembrane region" description="Helical" evidence="6">
    <location>
        <begin position="177"/>
        <end position="196"/>
    </location>
</feature>
<sequence length="386" mass="40552">MVETVAFGSAGARLPSAAESAPGPVGGARRSRVRTWPVLLALLAAVAGTLVLLRDALPDPGAIWALAAGADPRWLTLVIIAELLSMGAFARLQRRLLRTGGVRISLRRAFAVTYAGNALSTTLPAGTAVSVLYAFRQFRRGGASAPVATAVILLGGVITTSAYTLVGLTALLGEPRARVPTLIALAVAAFLAILPWRSTRVRRALHDLARRRLHTVFAHGRVAPVFHSLRQARDLMRLSRRDWCVVGTLAVLNWAFEILALVAATRALGLELAPHHIMFAYFAAQAAGSLMPMLPGGFGAMEAGLIATLVGFGATAAPAGAAVTVYRLVSLWAVVAVGWLALVALRASDRADRAVRPGPRISLRPALAGVVSRDRALIAVAPQPSR</sequence>
<dbReference type="PANTHER" id="PTHR39087:SF2">
    <property type="entry name" value="UPF0104 MEMBRANE PROTEIN MJ1595"/>
    <property type="match status" value="1"/>
</dbReference>
<organism evidence="7 8">
    <name type="scientific">Actinomadura alba</name>
    <dbReference type="NCBI Taxonomy" id="406431"/>
    <lineage>
        <taxon>Bacteria</taxon>
        <taxon>Bacillati</taxon>
        <taxon>Actinomycetota</taxon>
        <taxon>Actinomycetes</taxon>
        <taxon>Streptosporangiales</taxon>
        <taxon>Thermomonosporaceae</taxon>
        <taxon>Actinomadura</taxon>
    </lineage>
</organism>
<evidence type="ECO:0000256" key="1">
    <source>
        <dbReference type="ARBA" id="ARBA00004651"/>
    </source>
</evidence>
<comment type="subcellular location">
    <subcellularLocation>
        <location evidence="1">Cell membrane</location>
        <topology evidence="1">Multi-pass membrane protein</topology>
    </subcellularLocation>
</comment>
<dbReference type="Proteomes" id="UP000805614">
    <property type="component" value="Unassembled WGS sequence"/>
</dbReference>
<dbReference type="RefSeq" id="WP_187241016.1">
    <property type="nucleotide sequence ID" value="NZ_BAAAOK010000011.1"/>
</dbReference>
<feature type="transmembrane region" description="Helical" evidence="6">
    <location>
        <begin position="147"/>
        <end position="171"/>
    </location>
</feature>
<comment type="caution">
    <text evidence="7">The sequence shown here is derived from an EMBL/GenBank/DDBJ whole genome shotgun (WGS) entry which is preliminary data.</text>
</comment>
<feature type="transmembrane region" description="Helical" evidence="6">
    <location>
        <begin position="329"/>
        <end position="347"/>
    </location>
</feature>
<keyword evidence="2" id="KW-1003">Cell membrane</keyword>
<evidence type="ECO:0000256" key="5">
    <source>
        <dbReference type="ARBA" id="ARBA00023136"/>
    </source>
</evidence>
<feature type="transmembrane region" description="Helical" evidence="6">
    <location>
        <begin position="243"/>
        <end position="264"/>
    </location>
</feature>
<dbReference type="PANTHER" id="PTHR39087">
    <property type="entry name" value="UPF0104 MEMBRANE PROTEIN MJ1595"/>
    <property type="match status" value="1"/>
</dbReference>
<gene>
    <name evidence="7" type="ORF">HKK74_01085</name>
</gene>
<evidence type="ECO:0000313" key="8">
    <source>
        <dbReference type="Proteomes" id="UP000805614"/>
    </source>
</evidence>
<keyword evidence="4 6" id="KW-1133">Transmembrane helix</keyword>
<dbReference type="InterPro" id="IPR022791">
    <property type="entry name" value="L-PG_synthase/AglD"/>
</dbReference>
<proteinExistence type="predicted"/>
<dbReference type="NCBIfam" id="TIGR00374">
    <property type="entry name" value="flippase-like domain"/>
    <property type="match status" value="1"/>
</dbReference>
<keyword evidence="8" id="KW-1185">Reference proteome</keyword>
<feature type="transmembrane region" description="Helical" evidence="6">
    <location>
        <begin position="36"/>
        <end position="53"/>
    </location>
</feature>
<feature type="transmembrane region" description="Helical" evidence="6">
    <location>
        <begin position="112"/>
        <end position="135"/>
    </location>
</feature>
<keyword evidence="5 6" id="KW-0472">Membrane</keyword>
<feature type="transmembrane region" description="Helical" evidence="6">
    <location>
        <begin position="74"/>
        <end position="92"/>
    </location>
</feature>
<accession>A0ABR7LI51</accession>
<dbReference type="EMBL" id="JABVEC010000001">
    <property type="protein sequence ID" value="MBC6464098.1"/>
    <property type="molecule type" value="Genomic_DNA"/>
</dbReference>
<name>A0ABR7LI51_9ACTN</name>
<evidence type="ECO:0000256" key="4">
    <source>
        <dbReference type="ARBA" id="ARBA00022989"/>
    </source>
</evidence>
<protein>
    <submittedName>
        <fullName evidence="7">Flippase-like domain-containing protein</fullName>
    </submittedName>
</protein>
<dbReference type="Pfam" id="PF03706">
    <property type="entry name" value="LPG_synthase_TM"/>
    <property type="match status" value="1"/>
</dbReference>
<keyword evidence="3 6" id="KW-0812">Transmembrane</keyword>
<evidence type="ECO:0000256" key="3">
    <source>
        <dbReference type="ARBA" id="ARBA00022692"/>
    </source>
</evidence>
<evidence type="ECO:0000256" key="2">
    <source>
        <dbReference type="ARBA" id="ARBA00022475"/>
    </source>
</evidence>
<evidence type="ECO:0000256" key="6">
    <source>
        <dbReference type="SAM" id="Phobius"/>
    </source>
</evidence>
<reference evidence="7 8" key="1">
    <citation type="submission" date="2020-06" db="EMBL/GenBank/DDBJ databases">
        <title>Actinomadura xiongansis sp. nov., isolated from soil of Baiyangdian.</title>
        <authorList>
            <person name="Zhang X."/>
        </authorList>
    </citation>
    <scope>NUCLEOTIDE SEQUENCE [LARGE SCALE GENOMIC DNA]</scope>
    <source>
        <strain evidence="7 8">HBUM206468</strain>
    </source>
</reference>